<comment type="caution">
    <text evidence="1">The sequence shown here is derived from an EMBL/GenBank/DDBJ whole genome shotgun (WGS) entry which is preliminary data.</text>
</comment>
<dbReference type="Proteomes" id="UP000187203">
    <property type="component" value="Unassembled WGS sequence"/>
</dbReference>
<protein>
    <submittedName>
        <fullName evidence="1">Long-chain fatty acid transport protein 6</fullName>
    </submittedName>
</protein>
<sequence>MSKEVVAAIAEEVNRCLLNPFFSFGGPYRHRDDSLLLHGRKLARELVYDDVSCEEISKM</sequence>
<reference evidence="2" key="1">
    <citation type="submission" date="2013-09" db="EMBL/GenBank/DDBJ databases">
        <title>Corchorus olitorius genome sequencing.</title>
        <authorList>
            <person name="Alam M."/>
            <person name="Haque M.S."/>
            <person name="Islam M.S."/>
            <person name="Emdad E.M."/>
            <person name="Islam M.M."/>
            <person name="Ahmed B."/>
            <person name="Halim A."/>
            <person name="Hossen Q.M.M."/>
            <person name="Hossain M.Z."/>
            <person name="Ahmed R."/>
            <person name="Khan M.M."/>
            <person name="Islam R."/>
            <person name="Rashid M.M."/>
            <person name="Khan S.A."/>
            <person name="Rahman M.S."/>
            <person name="Alam M."/>
            <person name="Yahiya A.S."/>
            <person name="Khan M.S."/>
            <person name="Azam M.S."/>
            <person name="Haque T."/>
            <person name="Lashkar M.Z.H."/>
            <person name="Akhand A.I."/>
            <person name="Morshed G."/>
            <person name="Roy S."/>
            <person name="Uddin K.S."/>
            <person name="Rabeya T."/>
            <person name="Hossain A.S."/>
            <person name="Chowdhury A."/>
            <person name="Snigdha A.R."/>
            <person name="Mortoza M.S."/>
            <person name="Matin S.A."/>
            <person name="Hoque S.M.E."/>
            <person name="Islam M.K."/>
            <person name="Roy D.K."/>
            <person name="Haider R."/>
            <person name="Moosa M.M."/>
            <person name="Elias S.M."/>
            <person name="Hasan A.M."/>
            <person name="Jahan S."/>
            <person name="Shafiuddin M."/>
            <person name="Mahmood N."/>
            <person name="Shommy N.S."/>
        </authorList>
    </citation>
    <scope>NUCLEOTIDE SEQUENCE [LARGE SCALE GENOMIC DNA]</scope>
    <source>
        <strain evidence="2">cv. O-4</strain>
    </source>
</reference>
<evidence type="ECO:0000313" key="1">
    <source>
        <dbReference type="EMBL" id="OMP05136.1"/>
    </source>
</evidence>
<name>A0A1R3KDI4_9ROSI</name>
<dbReference type="AlphaFoldDB" id="A0A1R3KDI4"/>
<proteinExistence type="predicted"/>
<dbReference type="EMBL" id="AWUE01014098">
    <property type="protein sequence ID" value="OMP05136.1"/>
    <property type="molecule type" value="Genomic_DNA"/>
</dbReference>
<gene>
    <name evidence="1" type="ORF">COLO4_09026</name>
</gene>
<keyword evidence="2" id="KW-1185">Reference proteome</keyword>
<evidence type="ECO:0000313" key="2">
    <source>
        <dbReference type="Proteomes" id="UP000187203"/>
    </source>
</evidence>
<organism evidence="1 2">
    <name type="scientific">Corchorus olitorius</name>
    <dbReference type="NCBI Taxonomy" id="93759"/>
    <lineage>
        <taxon>Eukaryota</taxon>
        <taxon>Viridiplantae</taxon>
        <taxon>Streptophyta</taxon>
        <taxon>Embryophyta</taxon>
        <taxon>Tracheophyta</taxon>
        <taxon>Spermatophyta</taxon>
        <taxon>Magnoliopsida</taxon>
        <taxon>eudicotyledons</taxon>
        <taxon>Gunneridae</taxon>
        <taxon>Pentapetalae</taxon>
        <taxon>rosids</taxon>
        <taxon>malvids</taxon>
        <taxon>Malvales</taxon>
        <taxon>Malvaceae</taxon>
        <taxon>Grewioideae</taxon>
        <taxon>Apeibeae</taxon>
        <taxon>Corchorus</taxon>
    </lineage>
</organism>
<accession>A0A1R3KDI4</accession>